<evidence type="ECO:0000259" key="3">
    <source>
        <dbReference type="Pfam" id="PF25449"/>
    </source>
</evidence>
<sequence>TVDLILHVCRSVFLSCHIFHVSDQSQSNDEEEGHYSDSNSDPENDWVDFTDALGRTRRCLRKDLDEMKSKDSKLAKSLRPPTPPPVPEVTPELMSWDMQREQMRKKWEEQETVLLEKNDIHYQDVLFDEARPHGVGYFEFSIDENERLRQQEALKNLRNETVEQQQAAEGLRARRQQQLQARLAAARRRRRERLGLPPDEPQPQETEEVTPSNVVEDENQKEEEVEDLVESIKRKAAVRPWDVGKQNIDRVMSQEEWIEKKRLERPEEFAPVITNHSEEADDKSFTFNSNKNKTHSRVKSSKKQPIKFTHHHIDKLKYSNDSTRLSSSSSHINNPKDNTVKSDVSSAESIFHPAQNTIPDNETRNYTKTSDEIDAFLSKVRASCSNPALQDHRRNAENSITGTSSFNHRPGTEYIDSTLRNPELRQTHNTLLFKTNKSTIENEVINVLKDKTSESIDFSDVACDKNNESKFPKSFISKKASNFSNTNNYPNIIMDEFSTANQHSTTKRKWAEITPPASMSYYTSNIAHKQSKAESTGTLHLADSISVGLNYLKAQTEERENKPVKGLLDII</sequence>
<feature type="region of interest" description="Disordered" evidence="2">
    <location>
        <begin position="66"/>
        <end position="91"/>
    </location>
</feature>
<feature type="region of interest" description="Disordered" evidence="2">
    <location>
        <begin position="25"/>
        <end position="47"/>
    </location>
</feature>
<feature type="compositionally biased region" description="Polar residues" evidence="2">
    <location>
        <begin position="331"/>
        <end position="341"/>
    </location>
</feature>
<proteinExistence type="predicted"/>
<evidence type="ECO:0000256" key="1">
    <source>
        <dbReference type="ARBA" id="ARBA00023054"/>
    </source>
</evidence>
<feature type="compositionally biased region" description="Low complexity" evidence="2">
    <location>
        <begin position="319"/>
        <end position="330"/>
    </location>
</feature>
<feature type="compositionally biased region" description="Low complexity" evidence="2">
    <location>
        <begin position="165"/>
        <end position="184"/>
    </location>
</feature>
<feature type="region of interest" description="Disordered" evidence="2">
    <location>
        <begin position="319"/>
        <end position="341"/>
    </location>
</feature>
<name>A0A1B6KU08_9HEMI</name>
<dbReference type="PANTHER" id="PTHR15885:SF1">
    <property type="entry name" value="COILED-COIL DOMAIN-CONTAINING PROTEIN 174"/>
    <property type="match status" value="1"/>
</dbReference>
<evidence type="ECO:0000313" key="4">
    <source>
        <dbReference type="EMBL" id="JAT14935.1"/>
    </source>
</evidence>
<dbReference type="Pfam" id="PF25449">
    <property type="entry name" value="CCDC174_GRSR"/>
    <property type="match status" value="1"/>
</dbReference>
<feature type="region of interest" description="Disordered" evidence="2">
    <location>
        <begin position="165"/>
        <end position="223"/>
    </location>
</feature>
<accession>A0A1B6KU08</accession>
<feature type="domain" description="CCDC174 alpha/beta GRSR" evidence="3">
    <location>
        <begin position="46"/>
        <end position="74"/>
    </location>
</feature>
<dbReference type="GO" id="GO:0005634">
    <property type="term" value="C:nucleus"/>
    <property type="evidence" value="ECO:0007669"/>
    <property type="project" value="TreeGrafter"/>
</dbReference>
<dbReference type="InterPro" id="IPR025066">
    <property type="entry name" value="CCDC174-like"/>
</dbReference>
<feature type="compositionally biased region" description="Basic residues" evidence="2">
    <location>
        <begin position="292"/>
        <end position="304"/>
    </location>
</feature>
<evidence type="ECO:0000256" key="2">
    <source>
        <dbReference type="SAM" id="MobiDB-lite"/>
    </source>
</evidence>
<feature type="region of interest" description="Disordered" evidence="2">
    <location>
        <begin position="280"/>
        <end position="304"/>
    </location>
</feature>
<dbReference type="AlphaFoldDB" id="A0A1B6KU08"/>
<protein>
    <recommendedName>
        <fullName evidence="3">CCDC174 alpha/beta GRSR domain-containing protein</fullName>
    </recommendedName>
</protein>
<dbReference type="Pfam" id="PF13300">
    <property type="entry name" value="DUF4078"/>
    <property type="match status" value="1"/>
</dbReference>
<dbReference type="EMBL" id="GEBQ01025042">
    <property type="protein sequence ID" value="JAT14935.1"/>
    <property type="molecule type" value="Transcribed_RNA"/>
</dbReference>
<organism evidence="4">
    <name type="scientific">Graphocephala atropunctata</name>
    <dbReference type="NCBI Taxonomy" id="36148"/>
    <lineage>
        <taxon>Eukaryota</taxon>
        <taxon>Metazoa</taxon>
        <taxon>Ecdysozoa</taxon>
        <taxon>Arthropoda</taxon>
        <taxon>Hexapoda</taxon>
        <taxon>Insecta</taxon>
        <taxon>Pterygota</taxon>
        <taxon>Neoptera</taxon>
        <taxon>Paraneoptera</taxon>
        <taxon>Hemiptera</taxon>
        <taxon>Auchenorrhyncha</taxon>
        <taxon>Membracoidea</taxon>
        <taxon>Cicadellidae</taxon>
        <taxon>Cicadellinae</taxon>
        <taxon>Cicadellini</taxon>
        <taxon>Graphocephala</taxon>
    </lineage>
</organism>
<dbReference type="PANTHER" id="PTHR15885">
    <property type="entry name" value="COILED-COIL DOMAIN-CONTAINING PROTEIN 174"/>
    <property type="match status" value="1"/>
</dbReference>
<keyword evidence="1" id="KW-0175">Coiled coil</keyword>
<reference evidence="4" key="1">
    <citation type="submission" date="2015-11" db="EMBL/GenBank/DDBJ databases">
        <title>De novo transcriptome assembly of four potential Pierce s Disease insect vectors from Arizona vineyards.</title>
        <authorList>
            <person name="Tassone E.E."/>
        </authorList>
    </citation>
    <scope>NUCLEOTIDE SEQUENCE</scope>
</reference>
<dbReference type="InterPro" id="IPR057464">
    <property type="entry name" value="CCDC174_GRSR"/>
</dbReference>
<gene>
    <name evidence="4" type="ORF">g.10008</name>
</gene>
<feature type="non-terminal residue" evidence="4">
    <location>
        <position position="1"/>
    </location>
</feature>